<name>A0A3P6PSS7_9BILA</name>
<dbReference type="GO" id="GO:0005525">
    <property type="term" value="F:GTP binding"/>
    <property type="evidence" value="ECO:0007669"/>
    <property type="project" value="TreeGrafter"/>
</dbReference>
<dbReference type="SUPFAM" id="SSF55154">
    <property type="entry name" value="CYTH-like phosphatases"/>
    <property type="match status" value="1"/>
</dbReference>
<dbReference type="PANTHER" id="PTHR34932:SF1">
    <property type="entry name" value="TRPL TRANSLOCATION DEFECT PROTEIN 14"/>
    <property type="match status" value="1"/>
</dbReference>
<dbReference type="AlphaFoldDB" id="A0A3P6PSS7"/>
<organism evidence="1 3">
    <name type="scientific">Gongylonema pulchrum</name>
    <dbReference type="NCBI Taxonomy" id="637853"/>
    <lineage>
        <taxon>Eukaryota</taxon>
        <taxon>Metazoa</taxon>
        <taxon>Ecdysozoa</taxon>
        <taxon>Nematoda</taxon>
        <taxon>Chromadorea</taxon>
        <taxon>Rhabditida</taxon>
        <taxon>Spirurina</taxon>
        <taxon>Spiruromorpha</taxon>
        <taxon>Spiruroidea</taxon>
        <taxon>Gongylonematidae</taxon>
        <taxon>Gongylonema</taxon>
    </lineage>
</organism>
<dbReference type="Proteomes" id="UP000271098">
    <property type="component" value="Unassembled WGS sequence"/>
</dbReference>
<proteinExistence type="predicted"/>
<keyword evidence="3" id="KW-1185">Reference proteome</keyword>
<dbReference type="Gene3D" id="2.40.320.10">
    <property type="entry name" value="Hypothetical Protein Pfu-838710-001"/>
    <property type="match status" value="1"/>
</dbReference>
<protein>
    <submittedName>
        <fullName evidence="1">Uncharacterized protein</fullName>
    </submittedName>
</protein>
<gene>
    <name evidence="2" type="ORF">GPUH_LOCUS21102</name>
    <name evidence="1" type="ORF">GPUH_LOCUS3624</name>
</gene>
<dbReference type="EMBL" id="UYRT01006304">
    <property type="protein sequence ID" value="VDK40252.1"/>
    <property type="molecule type" value="Genomic_DNA"/>
</dbReference>
<evidence type="ECO:0000313" key="2">
    <source>
        <dbReference type="EMBL" id="VDN37498.1"/>
    </source>
</evidence>
<dbReference type="EMBL" id="UYRT01091837">
    <property type="protein sequence ID" value="VDN37498.1"/>
    <property type="molecule type" value="Genomic_DNA"/>
</dbReference>
<dbReference type="InterPro" id="IPR053227">
    <property type="entry name" value="TRPL-trafficking_regulator"/>
</dbReference>
<reference evidence="1 3" key="1">
    <citation type="submission" date="2018-11" db="EMBL/GenBank/DDBJ databases">
        <authorList>
            <consortium name="Pathogen Informatics"/>
        </authorList>
    </citation>
    <scope>NUCLEOTIDE SEQUENCE [LARGE SCALE GENOMIC DNA]</scope>
</reference>
<dbReference type="InterPro" id="IPR033469">
    <property type="entry name" value="CYTH-like_dom_sf"/>
</dbReference>
<accession>A0A3P6PSS7</accession>
<dbReference type="GO" id="GO:0035091">
    <property type="term" value="F:phosphatidylinositol binding"/>
    <property type="evidence" value="ECO:0007669"/>
    <property type="project" value="TreeGrafter"/>
</dbReference>
<dbReference type="PANTHER" id="PTHR34932">
    <property type="entry name" value="TRPL TRANSLOCATION DEFECT PROTEIN 14"/>
    <property type="match status" value="1"/>
</dbReference>
<dbReference type="OrthoDB" id="6375174at2759"/>
<dbReference type="GO" id="GO:0045494">
    <property type="term" value="P:photoreceptor cell maintenance"/>
    <property type="evidence" value="ECO:0007669"/>
    <property type="project" value="TreeGrafter"/>
</dbReference>
<evidence type="ECO:0000313" key="1">
    <source>
        <dbReference type="EMBL" id="VDK40252.1"/>
    </source>
</evidence>
<evidence type="ECO:0000313" key="3">
    <source>
        <dbReference type="Proteomes" id="UP000271098"/>
    </source>
</evidence>
<sequence>MPYCHVTDHCRKRKWLVISYDEKRLPRCETFMVRHDYLCTEDPNVQVRLRSRSQHGRTTYTITTRRYDGPEPVETRMQLNYREYISYKKMGDRSRVPINKERRCFMFGRQYYHLDTYTSPLPPSCGEKPLMLLETYTTAPVGNTEEPPLPDFMTIAGEVTGDPEYSMYTIAKLDSEKTNMNR</sequence>
<dbReference type="GO" id="GO:0070300">
    <property type="term" value="F:phosphatidic acid binding"/>
    <property type="evidence" value="ECO:0007669"/>
    <property type="project" value="TreeGrafter"/>
</dbReference>